<feature type="compositionally biased region" description="Low complexity" evidence="1">
    <location>
        <begin position="300"/>
        <end position="332"/>
    </location>
</feature>
<reference evidence="2 3" key="1">
    <citation type="submission" date="2016-12" db="EMBL/GenBank/DDBJ databases">
        <title>The genomes of Aspergillus section Nigri reveals drivers in fungal speciation.</title>
        <authorList>
            <consortium name="DOE Joint Genome Institute"/>
            <person name="Vesth T.C."/>
            <person name="Nybo J."/>
            <person name="Theobald S."/>
            <person name="Brandl J."/>
            <person name="Frisvad J.C."/>
            <person name="Nielsen K.F."/>
            <person name="Lyhne E.K."/>
            <person name="Kogle M.E."/>
            <person name="Kuo A."/>
            <person name="Riley R."/>
            <person name="Clum A."/>
            <person name="Nolan M."/>
            <person name="Lipzen A."/>
            <person name="Salamov A."/>
            <person name="Henrissat B."/>
            <person name="Wiebenga A."/>
            <person name="De Vries R.P."/>
            <person name="Grigoriev I.V."/>
            <person name="Mortensen U.H."/>
            <person name="Andersen M.R."/>
            <person name="Baker S.E."/>
        </authorList>
    </citation>
    <scope>NUCLEOTIDE SEQUENCE [LARGE SCALE GENOMIC DNA]</scope>
    <source>
        <strain evidence="2 3">JOP 1030-1</strain>
    </source>
</reference>
<dbReference type="GeneID" id="37077669"/>
<evidence type="ECO:0000256" key="1">
    <source>
        <dbReference type="SAM" id="MobiDB-lite"/>
    </source>
</evidence>
<dbReference type="Proteomes" id="UP000248349">
    <property type="component" value="Unassembled WGS sequence"/>
</dbReference>
<name>A0A318ZBH0_9EURO</name>
<protein>
    <submittedName>
        <fullName evidence="2">Uncharacterized protein</fullName>
    </submittedName>
</protein>
<dbReference type="EMBL" id="KZ821241">
    <property type="protein sequence ID" value="PYH43847.1"/>
    <property type="molecule type" value="Genomic_DNA"/>
</dbReference>
<feature type="region of interest" description="Disordered" evidence="1">
    <location>
        <begin position="1"/>
        <end position="427"/>
    </location>
</feature>
<proteinExistence type="predicted"/>
<organism evidence="2 3">
    <name type="scientific">Aspergillus saccharolyticus JOP 1030-1</name>
    <dbReference type="NCBI Taxonomy" id="1450539"/>
    <lineage>
        <taxon>Eukaryota</taxon>
        <taxon>Fungi</taxon>
        <taxon>Dikarya</taxon>
        <taxon>Ascomycota</taxon>
        <taxon>Pezizomycotina</taxon>
        <taxon>Eurotiomycetes</taxon>
        <taxon>Eurotiomycetidae</taxon>
        <taxon>Eurotiales</taxon>
        <taxon>Aspergillaceae</taxon>
        <taxon>Aspergillus</taxon>
        <taxon>Aspergillus subgen. Circumdati</taxon>
    </lineage>
</organism>
<feature type="compositionally biased region" description="Polar residues" evidence="1">
    <location>
        <begin position="1"/>
        <end position="30"/>
    </location>
</feature>
<feature type="compositionally biased region" description="Basic and acidic residues" evidence="1">
    <location>
        <begin position="337"/>
        <end position="366"/>
    </location>
</feature>
<dbReference type="STRING" id="1450539.A0A318ZBH0"/>
<accession>A0A318ZBH0</accession>
<evidence type="ECO:0000313" key="3">
    <source>
        <dbReference type="Proteomes" id="UP000248349"/>
    </source>
</evidence>
<sequence>METLNRTFKSATNALWNEIQATTQPPQESQPHGEEPMSGIQGTGSVTDPYDGGNRDDQPGAPRTTANTALIPEPLVSTAAATTTAAGDHAQNPQSPSNADLALKNVIVDEPALPTQKMEYPDPMTAAAPTKAAETAGAPSSGSAGMKQLAASGGALQGGKTTGVSEQRGGVLPLTSNSPSAWLGEGSGSGAGETLAIREKKKDDLLQANRGLPASEGMQPAPATATASAHEPNDDDDRLRSSAAAAGIVGAGAGTTTAGAGAGAGAGALRTKPQPDTIPSSSIAPEDKIASKDQPFGARSTSASQPQQQQQTEKPTTTTTTTGAGTASDTESVGPSNEKKDSITSPAEHDTLPTATHDNKVSEEALKGPQTPAPREPFEFEKRMGSKGGAAKSMEGYVFAPQAGAGADGSNDTEAEKHGKGHGQGKMAHLKEKVGKVLHHGSYDIMDTAFAFVEI</sequence>
<gene>
    <name evidence="2" type="ORF">BP01DRAFT_367099</name>
</gene>
<feature type="compositionally biased region" description="Low complexity" evidence="1">
    <location>
        <begin position="241"/>
        <end position="259"/>
    </location>
</feature>
<dbReference type="OrthoDB" id="5388207at2759"/>
<evidence type="ECO:0000313" key="2">
    <source>
        <dbReference type="EMBL" id="PYH43847.1"/>
    </source>
</evidence>
<feature type="compositionally biased region" description="Basic and acidic residues" evidence="1">
    <location>
        <begin position="196"/>
        <end position="205"/>
    </location>
</feature>
<dbReference type="RefSeq" id="XP_025429829.1">
    <property type="nucleotide sequence ID" value="XM_025576440.1"/>
</dbReference>
<feature type="compositionally biased region" description="Low complexity" evidence="1">
    <location>
        <begin position="123"/>
        <end position="139"/>
    </location>
</feature>
<dbReference type="AlphaFoldDB" id="A0A318ZBH0"/>
<keyword evidence="3" id="KW-1185">Reference proteome</keyword>